<dbReference type="InterPro" id="IPR053170">
    <property type="entry name" value="Transcription_regulator"/>
</dbReference>
<feature type="transmembrane region" description="Helical" evidence="1">
    <location>
        <begin position="125"/>
        <end position="147"/>
    </location>
</feature>
<keyword evidence="1" id="KW-0812">Transmembrane</keyword>
<keyword evidence="1" id="KW-1133">Transmembrane helix</keyword>
<feature type="transmembrane region" description="Helical" evidence="1">
    <location>
        <begin position="59"/>
        <end position="77"/>
    </location>
</feature>
<dbReference type="AlphaFoldDB" id="A0A9X2PYM3"/>
<organism evidence="2 3">
    <name type="scientific">Salinibacter ruber</name>
    <dbReference type="NCBI Taxonomy" id="146919"/>
    <lineage>
        <taxon>Bacteria</taxon>
        <taxon>Pseudomonadati</taxon>
        <taxon>Rhodothermota</taxon>
        <taxon>Rhodothermia</taxon>
        <taxon>Rhodothermales</taxon>
        <taxon>Salinibacteraceae</taxon>
        <taxon>Salinibacter</taxon>
    </lineage>
</organism>
<evidence type="ECO:0000313" key="3">
    <source>
        <dbReference type="Proteomes" id="UP001155027"/>
    </source>
</evidence>
<evidence type="ECO:0000256" key="1">
    <source>
        <dbReference type="SAM" id="Phobius"/>
    </source>
</evidence>
<dbReference type="RefSeq" id="WP_251923702.1">
    <property type="nucleotide sequence ID" value="NZ_CALTSD010000029.1"/>
</dbReference>
<reference evidence="2" key="1">
    <citation type="submission" date="2022-08" db="EMBL/GenBank/DDBJ databases">
        <title>Genomic Encyclopedia of Type Strains, Phase V (KMG-V): Genome sequencing to study the core and pangenomes of soil and plant-associated prokaryotes.</title>
        <authorList>
            <person name="Whitman W."/>
        </authorList>
    </citation>
    <scope>NUCLEOTIDE SEQUENCE</scope>
    <source>
        <strain evidence="2">0</strain>
    </source>
</reference>
<dbReference type="InterPro" id="IPR007404">
    <property type="entry name" value="YdjM-like"/>
</dbReference>
<feature type="transmembrane region" description="Helical" evidence="1">
    <location>
        <begin position="84"/>
        <end position="105"/>
    </location>
</feature>
<dbReference type="Proteomes" id="UP001155027">
    <property type="component" value="Unassembled WGS sequence"/>
</dbReference>
<dbReference type="EMBL" id="JANUAU010000010">
    <property type="protein sequence ID" value="MCS3678934.1"/>
    <property type="molecule type" value="Genomic_DNA"/>
</dbReference>
<dbReference type="PANTHER" id="PTHR40031:SF1">
    <property type="entry name" value="MEMBRANE-BOUND METAL-DEPENDENT HYDROLASE"/>
    <property type="match status" value="1"/>
</dbReference>
<name>A0A9X2PYM3_9BACT</name>
<dbReference type="Pfam" id="PF04307">
    <property type="entry name" value="YdjM"/>
    <property type="match status" value="1"/>
</dbReference>
<evidence type="ECO:0000313" key="2">
    <source>
        <dbReference type="EMBL" id="MCS3678934.1"/>
    </source>
</evidence>
<proteinExistence type="predicted"/>
<sequence length="362" mass="40228">MDSVTQITLGAAVGEATAGREAGLKAPLWGAAFGLLPDLDVLANPFLTELQALTMHRSVTHSLVFIALVSACAAYGLRRFHRDVPVSVGKWGALVALTLGTHVGLDCLTTYGTQVFWPFSNYPVVHGAVFIIDPLYTVPLAVGLLVSLRWNATASARRWANYTGLALSSAYLVFTVVNKEYVRQVFDEALSDTAPHYERLFTSPTPFNNLLWQGVAETEDGYYVGDYSLLDPDRAVNFQYVPKQHDLLADQWSNPVVRDLRRFSRGYFVVRRGDGALQIHDLRFGRNDVGLTDDGEYLFTYRLQQGPEGTVVGIARPEPPFELDAALLRRFLARIQGQSVASLQSVRFGEQMPVWRMRRGTN</sequence>
<accession>A0A9X2PYM3</accession>
<dbReference type="PANTHER" id="PTHR40031">
    <property type="entry name" value="HYPOTHETICAL MEMBRANE SPANNING PROTEIN"/>
    <property type="match status" value="1"/>
</dbReference>
<comment type="caution">
    <text evidence="2">The sequence shown here is derived from an EMBL/GenBank/DDBJ whole genome shotgun (WGS) entry which is preliminary data.</text>
</comment>
<protein>
    <submittedName>
        <fullName evidence="2">Inner membrane protein</fullName>
    </submittedName>
</protein>
<keyword evidence="1" id="KW-0472">Membrane</keyword>
<gene>
    <name evidence="2" type="ORF">GGP71_002876</name>
</gene>